<evidence type="ECO:0000313" key="2">
    <source>
        <dbReference type="EMBL" id="KAA9108021.1"/>
    </source>
</evidence>
<dbReference type="OrthoDB" id="3261064at2"/>
<feature type="domain" description="HNH nuclease" evidence="1">
    <location>
        <begin position="333"/>
        <end position="385"/>
    </location>
</feature>
<dbReference type="Gene3D" id="1.10.30.50">
    <property type="match status" value="1"/>
</dbReference>
<accession>A0A5J5J0H9</accession>
<dbReference type="Proteomes" id="UP000325827">
    <property type="component" value="Unassembled WGS sequence"/>
</dbReference>
<gene>
    <name evidence="2" type="ORF">F6B43_11430</name>
</gene>
<dbReference type="SMART" id="SM00507">
    <property type="entry name" value="HNHc"/>
    <property type="match status" value="1"/>
</dbReference>
<sequence>MFFDASLPPDPQCAEAWCDDETEPEAFELPDTIDRLIEISSVVTMQAAQRLIGVDVLRREFLAAAVAHGRSLTDVVERSVRLEIAAALRVAENEAGVMLALGEALVDRYPAVLDSFAAARMTERHARTLVDALDALEPEFRTQILDPAIELAEELPVGAFRRRLNALAETVRATTLTARHDTALARRRVVLQPDHDAMTWVMALMPAVEAHAIWARATAIAKVLLAQDGEERTLDQLRADVMADLLIEGDTTSHPARARGIRATVAVTVPVLTLLDDASSGSEPALVEGVGPIPIARARELAGASEGWMRVLTHPETGMVLSVGRDRYRPPPALRRLVAWRADRCMAPGCGIPASRCQIDHRLAWEDGGETRLDNLNPLCIGHHTVKHHGGWRVLDVEGGYGAVEWISPTGRRYVVEPERKVPVFRTHGPTGPPPF</sequence>
<dbReference type="CDD" id="cd00085">
    <property type="entry name" value="HNHc"/>
    <property type="match status" value="1"/>
</dbReference>
<keyword evidence="3" id="KW-1185">Reference proteome</keyword>
<proteinExistence type="predicted"/>
<dbReference type="AlphaFoldDB" id="A0A5J5J0H9"/>
<dbReference type="InterPro" id="IPR003615">
    <property type="entry name" value="HNH_nuc"/>
</dbReference>
<evidence type="ECO:0000259" key="1">
    <source>
        <dbReference type="SMART" id="SM00507"/>
    </source>
</evidence>
<organism evidence="2 3">
    <name type="scientific">Microbacterium rhizomatis</name>
    <dbReference type="NCBI Taxonomy" id="1631477"/>
    <lineage>
        <taxon>Bacteria</taxon>
        <taxon>Bacillati</taxon>
        <taxon>Actinomycetota</taxon>
        <taxon>Actinomycetes</taxon>
        <taxon>Micrococcales</taxon>
        <taxon>Microbacteriaceae</taxon>
        <taxon>Microbacterium</taxon>
    </lineage>
</organism>
<name>A0A5J5J0H9_9MICO</name>
<comment type="caution">
    <text evidence="2">The sequence shown here is derived from an EMBL/GenBank/DDBJ whole genome shotgun (WGS) entry which is preliminary data.</text>
</comment>
<dbReference type="InterPro" id="IPR003870">
    <property type="entry name" value="DUF222"/>
</dbReference>
<dbReference type="EMBL" id="VYSA01000002">
    <property type="protein sequence ID" value="KAA9108021.1"/>
    <property type="molecule type" value="Genomic_DNA"/>
</dbReference>
<dbReference type="Pfam" id="PF02720">
    <property type="entry name" value="DUF222"/>
    <property type="match status" value="1"/>
</dbReference>
<protein>
    <submittedName>
        <fullName evidence="2">DUF222 domain-containing protein</fullName>
    </submittedName>
</protein>
<evidence type="ECO:0000313" key="3">
    <source>
        <dbReference type="Proteomes" id="UP000325827"/>
    </source>
</evidence>
<reference evidence="3" key="1">
    <citation type="submission" date="2019-09" db="EMBL/GenBank/DDBJ databases">
        <title>Mumia zhuanghuii sp. nov. isolated from the intestinal contents of plateau pika (Ochotona curzoniae) in the Qinghai-Tibet plateau of China.</title>
        <authorList>
            <person name="Tian Z."/>
        </authorList>
    </citation>
    <scope>NUCLEOTIDE SEQUENCE [LARGE SCALE GENOMIC DNA]</scope>
    <source>
        <strain evidence="3">JCM 30598</strain>
    </source>
</reference>
<dbReference type="RefSeq" id="WP_150449052.1">
    <property type="nucleotide sequence ID" value="NZ_VYSA01000002.1"/>
</dbReference>